<name>A0ABD2K5E6_9BILA</name>
<organism evidence="2 3">
    <name type="scientific">Heterodera trifolii</name>
    <dbReference type="NCBI Taxonomy" id="157864"/>
    <lineage>
        <taxon>Eukaryota</taxon>
        <taxon>Metazoa</taxon>
        <taxon>Ecdysozoa</taxon>
        <taxon>Nematoda</taxon>
        <taxon>Chromadorea</taxon>
        <taxon>Rhabditida</taxon>
        <taxon>Tylenchina</taxon>
        <taxon>Tylenchomorpha</taxon>
        <taxon>Tylenchoidea</taxon>
        <taxon>Heteroderidae</taxon>
        <taxon>Heteroderinae</taxon>
        <taxon>Heterodera</taxon>
    </lineage>
</organism>
<accession>A0ABD2K5E6</accession>
<dbReference type="AlphaFoldDB" id="A0ABD2K5E6"/>
<gene>
    <name evidence="2" type="ORF">niasHT_027627</name>
</gene>
<keyword evidence="1" id="KW-0472">Membrane</keyword>
<reference evidence="2 3" key="1">
    <citation type="submission" date="2024-10" db="EMBL/GenBank/DDBJ databases">
        <authorList>
            <person name="Kim D."/>
        </authorList>
    </citation>
    <scope>NUCLEOTIDE SEQUENCE [LARGE SCALE GENOMIC DNA]</scope>
    <source>
        <strain evidence="2">BH-2024</strain>
    </source>
</reference>
<keyword evidence="1" id="KW-1133">Transmembrane helix</keyword>
<comment type="caution">
    <text evidence="2">The sequence shown here is derived from an EMBL/GenBank/DDBJ whole genome shotgun (WGS) entry which is preliminary data.</text>
</comment>
<evidence type="ECO:0000313" key="3">
    <source>
        <dbReference type="Proteomes" id="UP001620626"/>
    </source>
</evidence>
<keyword evidence="3" id="KW-1185">Reference proteome</keyword>
<protein>
    <submittedName>
        <fullName evidence="2">Uncharacterized protein</fullName>
    </submittedName>
</protein>
<sequence length="715" mass="81512">MSTTLNYNAEIAEQFPGWPHAYKRITGMYLFEGVSNEFPYVAACPVTTIVYLIPASIGFVASLQLLSKSQRSKSQFLKHGPPSLLPLTPEQYGSRNRKSPVSVIVSKDPTDFIVKQMFYESFNDPCHFILMDRDGIVTYCLFSDVREPVRCYVYGYSMATVAQEFLNGTKWIPNVVYEGRVQCKFAWDFDAQTGRVTNLRSHYEFNKIIRFAQPGDNPRAYKALVDLAVRDAKYFATTFGHPACVKFLTKPPTIRFKAVSLWYFGDSILLSPARPRRLSRVSPGLHVDCNSPMFYDIEPDMNARKLPLPPIREGQRIIANLWHNKLNNFYLVHSYVLAEKFKQPGERDDHYQLPVRLQLGTSSASDTPSTSSASETTSQFLVKVNNSIFKDFYSCEQLGFSLISDPRRLLRNATHLEHLDGFPVWISAVQDEFRLARFAIMALAYPTKNYSRLERSGRHPDIHGHGILIVSSTGIVFSKDHPQTHIRLLPADRRYVSVGDQFIFTATFYDHNEGFIVCGIQLLDEEDEEQFIELDSIKLGGDDILFVQKLKTHMRQWAAEGHDSPNFGPVADPKELVTDYVCREEIQWPENIEVLVCFNTEWMQGADTLMKVHSLVIDGEFEQGVKEKIESMNNDETSIASPATLSLQQEDNDGAQVPARTHSEEEEECGCLEVWGILRELLEDERATSELEPEMIQGMVELRNFFHIANRANNQ</sequence>
<evidence type="ECO:0000313" key="2">
    <source>
        <dbReference type="EMBL" id="KAL3098082.1"/>
    </source>
</evidence>
<dbReference type="Proteomes" id="UP001620626">
    <property type="component" value="Unassembled WGS sequence"/>
</dbReference>
<evidence type="ECO:0000256" key="1">
    <source>
        <dbReference type="SAM" id="Phobius"/>
    </source>
</evidence>
<keyword evidence="1" id="KW-0812">Transmembrane</keyword>
<feature type="transmembrane region" description="Helical" evidence="1">
    <location>
        <begin position="38"/>
        <end position="66"/>
    </location>
</feature>
<proteinExistence type="predicted"/>
<dbReference type="EMBL" id="JBICBT010000830">
    <property type="protein sequence ID" value="KAL3098082.1"/>
    <property type="molecule type" value="Genomic_DNA"/>
</dbReference>